<dbReference type="EMBL" id="JAUJFL010000011">
    <property type="protein sequence ID" value="KAK2596563.1"/>
    <property type="molecule type" value="Genomic_DNA"/>
</dbReference>
<dbReference type="PANTHER" id="PTHR43161">
    <property type="entry name" value="SORBITOL DEHYDROGENASE"/>
    <property type="match status" value="1"/>
</dbReference>
<dbReference type="Pfam" id="PF08240">
    <property type="entry name" value="ADH_N"/>
    <property type="match status" value="1"/>
</dbReference>
<dbReference type="GO" id="GO:0006062">
    <property type="term" value="P:sorbitol catabolic process"/>
    <property type="evidence" value="ECO:0007669"/>
    <property type="project" value="TreeGrafter"/>
</dbReference>
<keyword evidence="6" id="KW-0560">Oxidoreductase</keyword>
<name>A0AAD9S2H3_PHOAM</name>
<organism evidence="15 16">
    <name type="scientific">Phomopsis amygdali</name>
    <name type="common">Fusicoccum amygdali</name>
    <dbReference type="NCBI Taxonomy" id="1214568"/>
    <lineage>
        <taxon>Eukaryota</taxon>
        <taxon>Fungi</taxon>
        <taxon>Dikarya</taxon>
        <taxon>Ascomycota</taxon>
        <taxon>Pezizomycotina</taxon>
        <taxon>Sordariomycetes</taxon>
        <taxon>Sordariomycetidae</taxon>
        <taxon>Diaporthales</taxon>
        <taxon>Diaporthaceae</taxon>
        <taxon>Diaporthe</taxon>
    </lineage>
</organism>
<evidence type="ECO:0000256" key="7">
    <source>
        <dbReference type="ARBA" id="ARBA00023027"/>
    </source>
</evidence>
<comment type="cofactor">
    <cofactor evidence="1 12">
        <name>Zn(2+)</name>
        <dbReference type="ChEBI" id="CHEBI:29105"/>
    </cofactor>
</comment>
<reference evidence="15" key="1">
    <citation type="submission" date="2023-06" db="EMBL/GenBank/DDBJ databases">
        <authorList>
            <person name="Noh H."/>
        </authorList>
    </citation>
    <scope>NUCLEOTIDE SEQUENCE</scope>
    <source>
        <strain evidence="15">DUCC20226</strain>
    </source>
</reference>
<dbReference type="EC" id="1.1.1.12" evidence="9"/>
<evidence type="ECO:0000256" key="1">
    <source>
        <dbReference type="ARBA" id="ARBA00001947"/>
    </source>
</evidence>
<sequence length="339" mass="35867">MSVSLRIGPPKAEEVQIEMKATTLCGPDVHYYTHFRNGDIQIKEPLSQGHESAGLVVAVGPEVASNHGIKVGDRVAVEAGVPCDKCEVCLDGDYNVAKICDSVAVQPPSRTFRALFWSGSIIQPSGLPETLSYVDGALLEPLAVAIHSVRKADAKPGATCLVVGAGAVGLLCAAAAKCAGYSRVVMADIASNRLAFAKGNNFANETVTLVSKRANSIEDGLASAKKDAADLVARNQGDRFARTFECTGVEGCVRTAIYATRGGGKVLLVGMGTPIQTLPMSAVSLREVDLVGVWRYANCYPQGIKLMERSTKDRSIPDLKGLITHSYKGLSMVPEAFDK</sequence>
<keyword evidence="3 12" id="KW-0479">Metal-binding</keyword>
<dbReference type="InterPro" id="IPR002328">
    <property type="entry name" value="ADH_Zn_CS"/>
</dbReference>
<dbReference type="SUPFAM" id="SSF50129">
    <property type="entry name" value="GroES-like"/>
    <property type="match status" value="1"/>
</dbReference>
<comment type="catalytic activity">
    <reaction evidence="11">
        <text>L-arabinitol + NAD(+) = L-xylulose + NADH + H(+)</text>
        <dbReference type="Rhea" id="RHEA:16381"/>
        <dbReference type="ChEBI" id="CHEBI:15378"/>
        <dbReference type="ChEBI" id="CHEBI:17399"/>
        <dbReference type="ChEBI" id="CHEBI:18403"/>
        <dbReference type="ChEBI" id="CHEBI:57540"/>
        <dbReference type="ChEBI" id="CHEBI:57945"/>
        <dbReference type="EC" id="1.1.1.12"/>
    </reaction>
</comment>
<evidence type="ECO:0000313" key="15">
    <source>
        <dbReference type="EMBL" id="KAK2596563.1"/>
    </source>
</evidence>
<dbReference type="GO" id="GO:0050019">
    <property type="term" value="F:L-arabinitol 4-dehydrogenase activity"/>
    <property type="evidence" value="ECO:0007669"/>
    <property type="project" value="UniProtKB-EC"/>
</dbReference>
<keyword evidence="16" id="KW-1185">Reference proteome</keyword>
<keyword evidence="7" id="KW-0520">NAD</keyword>
<keyword evidence="5" id="KW-0054">Arabinose catabolism</keyword>
<evidence type="ECO:0000259" key="14">
    <source>
        <dbReference type="Pfam" id="PF08240"/>
    </source>
</evidence>
<dbReference type="AlphaFoldDB" id="A0AAD9S2H3"/>
<proteinExistence type="inferred from homology"/>
<evidence type="ECO:0000256" key="5">
    <source>
        <dbReference type="ARBA" id="ARBA00022935"/>
    </source>
</evidence>
<keyword evidence="5" id="KW-0119">Carbohydrate metabolism</keyword>
<comment type="pathway">
    <text evidence="8">Carbohydrate degradation; L-arabinose degradation via L-arabinitol; D-xylulose 5-phosphate from L-arabinose (fungal route): step 2/5.</text>
</comment>
<evidence type="ECO:0000256" key="8">
    <source>
        <dbReference type="ARBA" id="ARBA00037881"/>
    </source>
</evidence>
<dbReference type="PANTHER" id="PTHR43161:SF25">
    <property type="entry name" value="ALCOHOL DEHYDROGENASE, PUTATIVE (AFU_ORTHOLOGUE AFUA_1G14390)-RELATED"/>
    <property type="match status" value="1"/>
</dbReference>
<gene>
    <name evidence="15" type="ORF">N8I77_013448</name>
</gene>
<keyword evidence="4 12" id="KW-0862">Zinc</keyword>
<comment type="similarity">
    <text evidence="2 12">Belongs to the zinc-containing alcohol dehydrogenase family.</text>
</comment>
<dbReference type="GO" id="GO:0019568">
    <property type="term" value="P:arabinose catabolic process"/>
    <property type="evidence" value="ECO:0007669"/>
    <property type="project" value="UniProtKB-KW"/>
</dbReference>
<evidence type="ECO:0000256" key="9">
    <source>
        <dbReference type="ARBA" id="ARBA00038954"/>
    </source>
</evidence>
<evidence type="ECO:0000256" key="11">
    <source>
        <dbReference type="ARBA" id="ARBA00049317"/>
    </source>
</evidence>
<evidence type="ECO:0000256" key="12">
    <source>
        <dbReference type="RuleBase" id="RU361277"/>
    </source>
</evidence>
<comment type="caution">
    <text evidence="15">The sequence shown here is derived from an EMBL/GenBank/DDBJ whole genome shotgun (WGS) entry which is preliminary data.</text>
</comment>
<dbReference type="InterPro" id="IPR013149">
    <property type="entry name" value="ADH-like_C"/>
</dbReference>
<dbReference type="GO" id="GO:0008270">
    <property type="term" value="F:zinc ion binding"/>
    <property type="evidence" value="ECO:0007669"/>
    <property type="project" value="InterPro"/>
</dbReference>
<evidence type="ECO:0000256" key="6">
    <source>
        <dbReference type="ARBA" id="ARBA00023002"/>
    </source>
</evidence>
<dbReference type="InterPro" id="IPR011032">
    <property type="entry name" value="GroES-like_sf"/>
</dbReference>
<evidence type="ECO:0000256" key="2">
    <source>
        <dbReference type="ARBA" id="ARBA00008072"/>
    </source>
</evidence>
<dbReference type="Proteomes" id="UP001265746">
    <property type="component" value="Unassembled WGS sequence"/>
</dbReference>
<dbReference type="PROSITE" id="PS00059">
    <property type="entry name" value="ADH_ZINC"/>
    <property type="match status" value="1"/>
</dbReference>
<dbReference type="Gene3D" id="3.90.180.10">
    <property type="entry name" value="Medium-chain alcohol dehydrogenases, catalytic domain"/>
    <property type="match status" value="1"/>
</dbReference>
<dbReference type="InterPro" id="IPR036291">
    <property type="entry name" value="NAD(P)-bd_dom_sf"/>
</dbReference>
<protein>
    <recommendedName>
        <fullName evidence="10">L-arabinitol 4-dehydrogenase</fullName>
        <ecNumber evidence="9">1.1.1.12</ecNumber>
    </recommendedName>
</protein>
<accession>A0AAD9S2H3</accession>
<feature type="domain" description="Alcohol dehydrogenase-like N-terminal" evidence="14">
    <location>
        <begin position="12"/>
        <end position="97"/>
    </location>
</feature>
<dbReference type="InterPro" id="IPR013154">
    <property type="entry name" value="ADH-like_N"/>
</dbReference>
<feature type="domain" description="Alcohol dehydrogenase-like C-terminal" evidence="13">
    <location>
        <begin position="167"/>
        <end position="308"/>
    </location>
</feature>
<evidence type="ECO:0000256" key="10">
    <source>
        <dbReference type="ARBA" id="ARBA00039783"/>
    </source>
</evidence>
<dbReference type="Pfam" id="PF00107">
    <property type="entry name" value="ADH_zinc_N"/>
    <property type="match status" value="1"/>
</dbReference>
<dbReference type="Gene3D" id="3.40.50.720">
    <property type="entry name" value="NAD(P)-binding Rossmann-like Domain"/>
    <property type="match status" value="1"/>
</dbReference>
<dbReference type="GO" id="GO:0003939">
    <property type="term" value="F:L-iditol 2-dehydrogenase (NAD+) activity"/>
    <property type="evidence" value="ECO:0007669"/>
    <property type="project" value="TreeGrafter"/>
</dbReference>
<evidence type="ECO:0000256" key="3">
    <source>
        <dbReference type="ARBA" id="ARBA00022723"/>
    </source>
</evidence>
<dbReference type="SUPFAM" id="SSF51735">
    <property type="entry name" value="NAD(P)-binding Rossmann-fold domains"/>
    <property type="match status" value="1"/>
</dbReference>
<dbReference type="FunFam" id="3.40.50.720:FF:000068">
    <property type="entry name" value="Sorbitol dehydrogenase"/>
    <property type="match status" value="1"/>
</dbReference>
<evidence type="ECO:0000256" key="4">
    <source>
        <dbReference type="ARBA" id="ARBA00022833"/>
    </source>
</evidence>
<evidence type="ECO:0000259" key="13">
    <source>
        <dbReference type="Pfam" id="PF00107"/>
    </source>
</evidence>
<evidence type="ECO:0000313" key="16">
    <source>
        <dbReference type="Proteomes" id="UP001265746"/>
    </source>
</evidence>